<gene>
    <name evidence="1" type="ORF">Ciccas_011260</name>
</gene>
<dbReference type="Proteomes" id="UP001626550">
    <property type="component" value="Unassembled WGS sequence"/>
</dbReference>
<evidence type="ECO:0000313" key="2">
    <source>
        <dbReference type="Proteomes" id="UP001626550"/>
    </source>
</evidence>
<comment type="caution">
    <text evidence="1">The sequence shown here is derived from an EMBL/GenBank/DDBJ whole genome shotgun (WGS) entry which is preliminary data.</text>
</comment>
<accession>A0ABD2PUN8</accession>
<dbReference type="EMBL" id="JBJKFK010003172">
    <property type="protein sequence ID" value="KAL3310181.1"/>
    <property type="molecule type" value="Genomic_DNA"/>
</dbReference>
<name>A0ABD2PUN8_9PLAT</name>
<proteinExistence type="predicted"/>
<organism evidence="1 2">
    <name type="scientific">Cichlidogyrus casuarinus</name>
    <dbReference type="NCBI Taxonomy" id="1844966"/>
    <lineage>
        <taxon>Eukaryota</taxon>
        <taxon>Metazoa</taxon>
        <taxon>Spiralia</taxon>
        <taxon>Lophotrochozoa</taxon>
        <taxon>Platyhelminthes</taxon>
        <taxon>Monogenea</taxon>
        <taxon>Monopisthocotylea</taxon>
        <taxon>Dactylogyridea</taxon>
        <taxon>Ancyrocephalidae</taxon>
        <taxon>Cichlidogyrus</taxon>
    </lineage>
</organism>
<keyword evidence="2" id="KW-1185">Reference proteome</keyword>
<protein>
    <submittedName>
        <fullName evidence="1">Uncharacterized protein</fullName>
    </submittedName>
</protein>
<dbReference type="AlphaFoldDB" id="A0ABD2PUN8"/>
<evidence type="ECO:0000313" key="1">
    <source>
        <dbReference type="EMBL" id="KAL3310181.1"/>
    </source>
</evidence>
<sequence length="212" mass="24163">MYHQLAMDLSKLTHSGDSTMSELSFTCTKRETYPEMRLNYTEMEDRTCRRCPVLVDKMTCSAPARSRLTPRGRSCHADCCEFCSQNNRYSAPTSPSNTDIDEISIDSHTAGSRLHFDQEFRTKSVTMECLSPLVMRPCLESESYPHSYPYLKMQRGAVRTPDYAETGKKRGSYPPLGFQSIVIDDLLFPLRPRPWYALLNPTSALAHSNSLR</sequence>
<reference evidence="1 2" key="1">
    <citation type="submission" date="2024-11" db="EMBL/GenBank/DDBJ databases">
        <title>Adaptive evolution of stress response genes in parasites aligns with host niche diversity.</title>
        <authorList>
            <person name="Hahn C."/>
            <person name="Resl P."/>
        </authorList>
    </citation>
    <scope>NUCLEOTIDE SEQUENCE [LARGE SCALE GENOMIC DNA]</scope>
    <source>
        <strain evidence="1">EGGRZ-B1_66</strain>
        <tissue evidence="1">Body</tissue>
    </source>
</reference>